<evidence type="ECO:0000256" key="3">
    <source>
        <dbReference type="ARBA" id="ARBA00022527"/>
    </source>
</evidence>
<dbReference type="GO" id="GO:0007165">
    <property type="term" value="P:signal transduction"/>
    <property type="evidence" value="ECO:0007669"/>
    <property type="project" value="TreeGrafter"/>
</dbReference>
<dbReference type="InterPro" id="IPR011009">
    <property type="entry name" value="Kinase-like_dom_sf"/>
</dbReference>
<dbReference type="SUPFAM" id="SSF56112">
    <property type="entry name" value="Protein kinase-like (PK-like)"/>
    <property type="match status" value="1"/>
</dbReference>
<dbReference type="GO" id="GO:0005524">
    <property type="term" value="F:ATP binding"/>
    <property type="evidence" value="ECO:0007669"/>
    <property type="project" value="UniProtKB-UniRule"/>
</dbReference>
<organism evidence="11 12">
    <name type="scientific">Phlebotomus papatasi</name>
    <name type="common">Sandfly</name>
    <dbReference type="NCBI Taxonomy" id="29031"/>
    <lineage>
        <taxon>Eukaryota</taxon>
        <taxon>Metazoa</taxon>
        <taxon>Ecdysozoa</taxon>
        <taxon>Arthropoda</taxon>
        <taxon>Hexapoda</taxon>
        <taxon>Insecta</taxon>
        <taxon>Pterygota</taxon>
        <taxon>Neoptera</taxon>
        <taxon>Endopterygota</taxon>
        <taxon>Diptera</taxon>
        <taxon>Nematocera</taxon>
        <taxon>Psychodoidea</taxon>
        <taxon>Psychodidae</taxon>
        <taxon>Phlebotomus</taxon>
        <taxon>Phlebotomus</taxon>
    </lineage>
</organism>
<sequence length="120" mass="13359">VRGVKKKKNFERLVENLLQICENCALGKNLCISRLTMTSVKSLCENMPFRSSAKYEEVSEIGNGAYGTVFKAIDKQNPGLVVALKKVRVKLTDDGVPMSTLREIALLKQLESHSHPNIVK</sequence>
<dbReference type="GO" id="GO:0030332">
    <property type="term" value="F:cyclin binding"/>
    <property type="evidence" value="ECO:0007669"/>
    <property type="project" value="TreeGrafter"/>
</dbReference>
<evidence type="ECO:0000256" key="1">
    <source>
        <dbReference type="ARBA" id="ARBA00006485"/>
    </source>
</evidence>
<dbReference type="GO" id="GO:0004693">
    <property type="term" value="F:cyclin-dependent protein serine/threonine kinase activity"/>
    <property type="evidence" value="ECO:0007669"/>
    <property type="project" value="UniProtKB-EC"/>
</dbReference>
<comment type="similarity">
    <text evidence="1">Belongs to the protein kinase superfamily. CMGC Ser/Thr protein kinase family. CDC2/CDKX subfamily.</text>
</comment>
<dbReference type="FunFam" id="3.30.200.20:FF:000124">
    <property type="entry name" value="Cyclin-dependent kinase 4"/>
    <property type="match status" value="1"/>
</dbReference>
<evidence type="ECO:0000313" key="12">
    <source>
        <dbReference type="Proteomes" id="UP000092462"/>
    </source>
</evidence>
<keyword evidence="6" id="KW-0418">Kinase</keyword>
<evidence type="ECO:0000256" key="2">
    <source>
        <dbReference type="ARBA" id="ARBA00012425"/>
    </source>
</evidence>
<dbReference type="EnsemblMetazoa" id="PPAI005504-RA">
    <property type="protein sequence ID" value="PPAI005504-PA"/>
    <property type="gene ID" value="PPAI005504"/>
</dbReference>
<keyword evidence="12" id="KW-1185">Reference proteome</keyword>
<dbReference type="GO" id="GO:0005634">
    <property type="term" value="C:nucleus"/>
    <property type="evidence" value="ECO:0007669"/>
    <property type="project" value="TreeGrafter"/>
</dbReference>
<dbReference type="GO" id="GO:0000307">
    <property type="term" value="C:cyclin-dependent protein kinase holoenzyme complex"/>
    <property type="evidence" value="ECO:0007669"/>
    <property type="project" value="TreeGrafter"/>
</dbReference>
<dbReference type="VEuPathDB" id="VectorBase:PPAPM1_011951"/>
<evidence type="ECO:0000256" key="5">
    <source>
        <dbReference type="ARBA" id="ARBA00022741"/>
    </source>
</evidence>
<comment type="catalytic activity">
    <reaction evidence="9">
        <text>L-seryl-[protein] + ATP = O-phospho-L-seryl-[protein] + ADP + H(+)</text>
        <dbReference type="Rhea" id="RHEA:17989"/>
        <dbReference type="Rhea" id="RHEA-COMP:9863"/>
        <dbReference type="Rhea" id="RHEA-COMP:11604"/>
        <dbReference type="ChEBI" id="CHEBI:15378"/>
        <dbReference type="ChEBI" id="CHEBI:29999"/>
        <dbReference type="ChEBI" id="CHEBI:30616"/>
        <dbReference type="ChEBI" id="CHEBI:83421"/>
        <dbReference type="ChEBI" id="CHEBI:456216"/>
        <dbReference type="EC" id="2.7.11.22"/>
    </reaction>
</comment>
<keyword evidence="5" id="KW-0547">Nucleotide-binding</keyword>
<dbReference type="GO" id="GO:0005737">
    <property type="term" value="C:cytoplasm"/>
    <property type="evidence" value="ECO:0007669"/>
    <property type="project" value="TreeGrafter"/>
</dbReference>
<dbReference type="InterPro" id="IPR000719">
    <property type="entry name" value="Prot_kinase_dom"/>
</dbReference>
<evidence type="ECO:0000256" key="7">
    <source>
        <dbReference type="ARBA" id="ARBA00022840"/>
    </source>
</evidence>
<dbReference type="GO" id="GO:0010389">
    <property type="term" value="P:regulation of G2/M transition of mitotic cell cycle"/>
    <property type="evidence" value="ECO:0007669"/>
    <property type="project" value="TreeGrafter"/>
</dbReference>
<dbReference type="VEuPathDB" id="VectorBase:PPAI005504"/>
<dbReference type="Proteomes" id="UP000092462">
    <property type="component" value="Unassembled WGS sequence"/>
</dbReference>
<evidence type="ECO:0000256" key="9">
    <source>
        <dbReference type="ARBA" id="ARBA00048367"/>
    </source>
</evidence>
<evidence type="ECO:0000256" key="6">
    <source>
        <dbReference type="ARBA" id="ARBA00022777"/>
    </source>
</evidence>
<dbReference type="Pfam" id="PF00069">
    <property type="entry name" value="Pkinase"/>
    <property type="match status" value="1"/>
</dbReference>
<dbReference type="AlphaFoldDB" id="A0A1B0DCG5"/>
<accession>A0A1B0DCG5</accession>
<comment type="catalytic activity">
    <reaction evidence="8">
        <text>L-threonyl-[protein] + ATP = O-phospho-L-threonyl-[protein] + ADP + H(+)</text>
        <dbReference type="Rhea" id="RHEA:46608"/>
        <dbReference type="Rhea" id="RHEA-COMP:11060"/>
        <dbReference type="Rhea" id="RHEA-COMP:11605"/>
        <dbReference type="ChEBI" id="CHEBI:15378"/>
        <dbReference type="ChEBI" id="CHEBI:30013"/>
        <dbReference type="ChEBI" id="CHEBI:30616"/>
        <dbReference type="ChEBI" id="CHEBI:61977"/>
        <dbReference type="ChEBI" id="CHEBI:456216"/>
        <dbReference type="EC" id="2.7.11.22"/>
    </reaction>
</comment>
<feature type="domain" description="Protein kinase" evidence="10">
    <location>
        <begin position="55"/>
        <end position="120"/>
    </location>
</feature>
<dbReference type="PROSITE" id="PS50011">
    <property type="entry name" value="PROTEIN_KINASE_DOM"/>
    <property type="match status" value="1"/>
</dbReference>
<dbReference type="PANTHER" id="PTHR24056:SF472">
    <property type="entry name" value="CYCLIN-DEPENDENT KINASE 4, ISOFORM A"/>
    <property type="match status" value="1"/>
</dbReference>
<evidence type="ECO:0000313" key="11">
    <source>
        <dbReference type="EnsemblMetazoa" id="PPAI005504-PA"/>
    </source>
</evidence>
<dbReference type="EC" id="2.7.11.22" evidence="2"/>
<reference evidence="11" key="1">
    <citation type="submission" date="2022-08" db="UniProtKB">
        <authorList>
            <consortium name="EnsemblMetazoa"/>
        </authorList>
    </citation>
    <scope>IDENTIFICATION</scope>
    <source>
        <strain evidence="11">Israel</strain>
    </source>
</reference>
<protein>
    <recommendedName>
        <fullName evidence="2">cyclin-dependent kinase</fullName>
        <ecNumber evidence="2">2.7.11.22</ecNumber>
    </recommendedName>
</protein>
<evidence type="ECO:0000259" key="10">
    <source>
        <dbReference type="PROSITE" id="PS50011"/>
    </source>
</evidence>
<name>A0A1B0DCG5_PHLPP</name>
<dbReference type="GO" id="GO:0000082">
    <property type="term" value="P:G1/S transition of mitotic cell cycle"/>
    <property type="evidence" value="ECO:0007669"/>
    <property type="project" value="TreeGrafter"/>
</dbReference>
<evidence type="ECO:0000256" key="8">
    <source>
        <dbReference type="ARBA" id="ARBA00047811"/>
    </source>
</evidence>
<evidence type="ECO:0000256" key="4">
    <source>
        <dbReference type="ARBA" id="ARBA00022679"/>
    </source>
</evidence>
<dbReference type="PANTHER" id="PTHR24056">
    <property type="entry name" value="CELL DIVISION PROTEIN KINASE"/>
    <property type="match status" value="1"/>
</dbReference>
<proteinExistence type="inferred from homology"/>
<keyword evidence="4" id="KW-0808">Transferase</keyword>
<dbReference type="PROSITE" id="PS00107">
    <property type="entry name" value="PROTEIN_KINASE_ATP"/>
    <property type="match status" value="1"/>
</dbReference>
<dbReference type="InterPro" id="IPR050108">
    <property type="entry name" value="CDK"/>
</dbReference>
<dbReference type="GO" id="GO:0010468">
    <property type="term" value="P:regulation of gene expression"/>
    <property type="evidence" value="ECO:0007669"/>
    <property type="project" value="TreeGrafter"/>
</dbReference>
<keyword evidence="3" id="KW-0723">Serine/threonine-protein kinase</keyword>
<dbReference type="Gene3D" id="3.30.200.20">
    <property type="entry name" value="Phosphorylase Kinase, domain 1"/>
    <property type="match status" value="1"/>
</dbReference>
<dbReference type="EMBL" id="AJVK01030885">
    <property type="status" value="NOT_ANNOTATED_CDS"/>
    <property type="molecule type" value="Genomic_DNA"/>
</dbReference>
<dbReference type="InterPro" id="IPR017441">
    <property type="entry name" value="Protein_kinase_ATP_BS"/>
</dbReference>
<keyword evidence="7" id="KW-0067">ATP-binding</keyword>